<keyword evidence="2" id="KW-0067">ATP-binding</keyword>
<organism evidence="2 3">
    <name type="scientific">Myotis davidii</name>
    <name type="common">David's myotis</name>
    <dbReference type="NCBI Taxonomy" id="225400"/>
    <lineage>
        <taxon>Eukaryota</taxon>
        <taxon>Metazoa</taxon>
        <taxon>Chordata</taxon>
        <taxon>Craniata</taxon>
        <taxon>Vertebrata</taxon>
        <taxon>Euteleostomi</taxon>
        <taxon>Mammalia</taxon>
        <taxon>Eutheria</taxon>
        <taxon>Laurasiatheria</taxon>
        <taxon>Chiroptera</taxon>
        <taxon>Yangochiroptera</taxon>
        <taxon>Vespertilionidae</taxon>
        <taxon>Myotis</taxon>
    </lineage>
</organism>
<keyword evidence="2" id="KW-0547">Nucleotide-binding</keyword>
<evidence type="ECO:0000313" key="2">
    <source>
        <dbReference type="EMBL" id="ELK37524.1"/>
    </source>
</evidence>
<proteinExistence type="predicted"/>
<gene>
    <name evidence="2" type="ORF">MDA_GLEAN10010400</name>
</gene>
<dbReference type="Proteomes" id="UP000010556">
    <property type="component" value="Unassembled WGS sequence"/>
</dbReference>
<dbReference type="eggNOG" id="KOG0059">
    <property type="taxonomic scope" value="Eukaryota"/>
</dbReference>
<keyword evidence="1" id="KW-0472">Membrane</keyword>
<sequence length="2610" mass="291370">MWPAGRQLGALVWKNWLVRCRHRVLCLAEFLWPCILFIILTALRFQEPPRHQDNCYLQPRDLPSRGVLPFVRGLLCNTGARCRNTSDTGPTQHHLRIGTLVDGREWMGLVDEAQHPERLWRVDLNKTEEVIAALESLHQQPQVWDFLLLLPRLYAHPVPIDDGLRGATHLLQAVLNSFASLEDLDWLPLNPATSRASKMLLKATISALTFLQDHGVAATEPGRGLSLRGLLRAPEEVQADLQARFGFDDLHAEQILNYSAELDEIPSDRWLERMVCSALSRASKDKADGEGPPGDCHASWSAAKAYLVHAVSWPQVYKQVLCPSKPRVLHRWREGGRGLAALRSLLERDRSLQEVADALQAGLLLLMGSATTEGPGSNAPPNAVLNATKEHLMKEKKLDALEDEQMNFLLSFVEFLEKLLLPNPLDSSSGPTETLLNASHSWINHLKNLGREPSGFDAQKLLEFGKEVIEKMHTLKKKESSYILRFMETVLSEINPKLLELWTYGISKGKRTKFENLSTLSNFSVLEKERILSKSFNFSRLFHSDWPESPAVGMYFVRLSESIIHSLYELGFLRQEQVSEALATVYAVRNASALFSALSEPQRQEVDNILTQIYLNVFKDPDSAFLLQAYSSFHQYTDKLLGIQRGESLFSFLTQTSKHIFEIMKQFNFQNISKAFAFLYETTELLGGISEVSYCQQLLSVFNFLELQAQSLLSAERPELEVIHATLTGLKQLLMGDEDFRISLFQYVNQLFNSSVGTLLGNECFALNNKITSSMSYSVDGGPPLTLLWAQIHSNLSADGSVLSEWMAVHCFISWLQTWAEIWGSTAQMLELDVNAFTPLHIALTQLLGELESDVKISKSYQGIFPIHRPATLILNLLKNMTQGGGFHDRDDFRDLRALWGAVRDALVRVKLLHPDQVEKSLSTLDTALSQLQAFPLNTRAGREFLYSVLNVFTGVSNTSGYRDRHTHLVHHFLLNNLTDYEVNSESIITDLRETILFLRNVSHDHTLLSCADSFQNIIEFILEDGLLHVNTTQRALRILAMLNSFFSSEDIMSRLKGCVEWVDIFNHSYVAHNPSFSQGPLQGVLKHFSDVENKINSTLTLVTWLLNTVESGCSLNESNVNCMAIYLKNVIDFLNVILTAVFEKEKAPKLEILLTLLNNSTNQVSMLINNLTRNFEFASQSNWKHFTELFLRPIEMSEEIPSRFQNTWLHLVDLGKEIQELVKDIFPNILENNFSSKAEKFLNMFTASPKGKDVHRLGNSLFHLASYLVFNLSDDLQNSPQIIPHEITRAVGLGIQLIRDVFNSLMPPAHHNIPEDPGNKVLKKIASFLLTLKKMDIDLLVDQLEQVGESLIDFIKNISRPGTDSLGVKLLVGLMEKFVDSSHSWNVNHLLRLSRLFPREDVDAVVDLYYALPHAVRLLQRVVDKNVTKALKDVYDFTVLHGIGISHVTKEDFVFVMKALLDTIELVSDKPGVLAQVTPLEKGERVLLPPGGMVESMGQLLKTFFTFLEKESSEDKTSLLLKDLHDIVAGMSFVPKDKVLEILKVDQFLTYMKEEKLMSIFSSLKETVYHLIKGWFMSDHTDFYFDNHRGWKFLRDLFNALLSKTSVKNKTENNLEFLTQVSQLFFHMNSSANLSQLSHQLQAALHLMREASVEIATVMDSLLNSPNQDLRAACPSLREILFANLTDLLSFTNRAFPLRNRATSETTKSLLGVTSRAGGGRPVPEPLPAMPRALGVLVSAGVEMRDLAASVSSTVGLLQLSREVSRKVAAALETHPVSGTNGTMKFFDSLYSVLQQNVGNVVNEITALKKVDQLVFENINELLMPFLDLAFGMIGIKPNISQDSGIFNISSSILSYVNQSRDFSDISEKIAEFLTSGEINLGDMKHLLVAINNGMQIFPMDSVNVWEEILDCLISINHITNQTDFLRPNPVSTHGFPWDAHAVALVLDEMRSRDSTDMGPLLGMVADLAVALWGPLEKDDLNVSQLWLTWAQHADALLKAAGTAVEVARGGAGSGASAFTSSLIRAVTPRHLEEAARSVLSGAALLRKELLLSHPQWTSSAETALQPVLELFLNAAARGSVTSEEGEKAPRERAASPDLTLALAPAPCENCVKGLIAWTESWQEVLADESVARMCQDSQPPWKPTAAMGTLQRAKTLVLRVLLMLTENPSLASDALCAAQSCQPGGMRWLIVSALQGVPVLHDFYQDLEKVWSAPGQLDCEGLRGNLSRSLRRFKSHLESAAARGCACPPAWDWTPRRLHTYVSGPPAPRFPSDVRVRDLMKNLTAFTEELRSAHLSDDTISSILEADISRSQVLPGALTVALSGRCDQDVLRLLLALPEDGKAGFATEELCGLPGASVYALLVSVMRNLDLRNFIYKTLMPAEAKGVLSSLLDVVARLSHLLPRASHILEHLPQFLHTSNVTAWLDVPGFQQAPPLDPARSAFGSFQAVMTTVCQEQESFLSHANMFFNLPRVHELLASDKEKFNIPEDSTAPVVTAVRPSVHPSIHPSVRPESVIFNSSSVRRRSGADAPPLPPRVAYTIRTSLLYSMRTDQAENPFWKFHPQNLPADGFKYNYVFAPLQDMLERALVRVQTGQEAVGPAAGLLEHP</sequence>
<keyword evidence="1" id="KW-0812">Transmembrane</keyword>
<protein>
    <submittedName>
        <fullName evidence="2">ATP-binding cassette sub-family A member 13</fullName>
    </submittedName>
</protein>
<evidence type="ECO:0000313" key="3">
    <source>
        <dbReference type="Proteomes" id="UP000010556"/>
    </source>
</evidence>
<name>L5MG02_MYODS</name>
<reference evidence="3" key="1">
    <citation type="journal article" date="2013" name="Science">
        <title>Comparative analysis of bat genomes provides insight into the evolution of flight and immunity.</title>
        <authorList>
            <person name="Zhang G."/>
            <person name="Cowled C."/>
            <person name="Shi Z."/>
            <person name="Huang Z."/>
            <person name="Bishop-Lilly K.A."/>
            <person name="Fang X."/>
            <person name="Wynne J.W."/>
            <person name="Xiong Z."/>
            <person name="Baker M.L."/>
            <person name="Zhao W."/>
            <person name="Tachedjian M."/>
            <person name="Zhu Y."/>
            <person name="Zhou P."/>
            <person name="Jiang X."/>
            <person name="Ng J."/>
            <person name="Yang L."/>
            <person name="Wu L."/>
            <person name="Xiao J."/>
            <person name="Feng Y."/>
            <person name="Chen Y."/>
            <person name="Sun X."/>
            <person name="Zhang Y."/>
            <person name="Marsh G.A."/>
            <person name="Crameri G."/>
            <person name="Broder C.C."/>
            <person name="Frey K.G."/>
            <person name="Wang L.F."/>
            <person name="Wang J."/>
        </authorList>
    </citation>
    <scope>NUCLEOTIDE SEQUENCE [LARGE SCALE GENOMIC DNA]</scope>
</reference>
<dbReference type="GO" id="GO:0005524">
    <property type="term" value="F:ATP binding"/>
    <property type="evidence" value="ECO:0007669"/>
    <property type="project" value="UniProtKB-KW"/>
</dbReference>
<evidence type="ECO:0000256" key="1">
    <source>
        <dbReference type="SAM" id="Phobius"/>
    </source>
</evidence>
<keyword evidence="3" id="KW-1185">Reference proteome</keyword>
<feature type="transmembrane region" description="Helical" evidence="1">
    <location>
        <begin position="24"/>
        <end position="45"/>
    </location>
</feature>
<accession>L5MG02</accession>
<dbReference type="EMBL" id="KB100325">
    <property type="protein sequence ID" value="ELK37524.1"/>
    <property type="molecule type" value="Genomic_DNA"/>
</dbReference>
<keyword evidence="1" id="KW-1133">Transmembrane helix</keyword>